<reference evidence="3" key="2">
    <citation type="submission" date="2023-05" db="EMBL/GenBank/DDBJ databases">
        <authorList>
            <consortium name="Lawrence Berkeley National Laboratory"/>
            <person name="Steindorff A."/>
            <person name="Hensen N."/>
            <person name="Bonometti L."/>
            <person name="Westerberg I."/>
            <person name="Brannstrom I.O."/>
            <person name="Guillou S."/>
            <person name="Cros-Aarteil S."/>
            <person name="Calhoun S."/>
            <person name="Haridas S."/>
            <person name="Kuo A."/>
            <person name="Mondo S."/>
            <person name="Pangilinan J."/>
            <person name="Riley R."/>
            <person name="Labutti K."/>
            <person name="Andreopoulos B."/>
            <person name="Lipzen A."/>
            <person name="Chen C."/>
            <person name="Yanf M."/>
            <person name="Daum C."/>
            <person name="Ng V."/>
            <person name="Clum A."/>
            <person name="Ohm R."/>
            <person name="Martin F."/>
            <person name="Silar P."/>
            <person name="Natvig D."/>
            <person name="Lalanne C."/>
            <person name="Gautier V."/>
            <person name="Ament-Velasquez S.L."/>
            <person name="Kruys A."/>
            <person name="Hutchinson M.I."/>
            <person name="Powell A.J."/>
            <person name="Barry K."/>
            <person name="Miller A.N."/>
            <person name="Grigoriev I.V."/>
            <person name="Debuchy R."/>
            <person name="Gladieux P."/>
            <person name="Thoren M.H."/>
            <person name="Johannesson H."/>
        </authorList>
    </citation>
    <scope>NUCLEOTIDE SEQUENCE</scope>
    <source>
        <strain evidence="3">PSN309</strain>
    </source>
</reference>
<evidence type="ECO:0000313" key="4">
    <source>
        <dbReference type="Proteomes" id="UP001302126"/>
    </source>
</evidence>
<gene>
    <name evidence="3" type="ORF">QBC35DRAFT_507054</name>
</gene>
<feature type="region of interest" description="Disordered" evidence="2">
    <location>
        <begin position="30"/>
        <end position="95"/>
    </location>
</feature>
<accession>A0AAN7AFG1</accession>
<evidence type="ECO:0000313" key="3">
    <source>
        <dbReference type="EMBL" id="KAK4183907.1"/>
    </source>
</evidence>
<feature type="compositionally biased region" description="Basic and acidic residues" evidence="2">
    <location>
        <begin position="322"/>
        <end position="352"/>
    </location>
</feature>
<reference evidence="3" key="1">
    <citation type="journal article" date="2023" name="Mol. Phylogenet. Evol.">
        <title>Genome-scale phylogeny and comparative genomics of the fungal order Sordariales.</title>
        <authorList>
            <person name="Hensen N."/>
            <person name="Bonometti L."/>
            <person name="Westerberg I."/>
            <person name="Brannstrom I.O."/>
            <person name="Guillou S."/>
            <person name="Cros-Aarteil S."/>
            <person name="Calhoun S."/>
            <person name="Haridas S."/>
            <person name="Kuo A."/>
            <person name="Mondo S."/>
            <person name="Pangilinan J."/>
            <person name="Riley R."/>
            <person name="LaButti K."/>
            <person name="Andreopoulos B."/>
            <person name="Lipzen A."/>
            <person name="Chen C."/>
            <person name="Yan M."/>
            <person name="Daum C."/>
            <person name="Ng V."/>
            <person name="Clum A."/>
            <person name="Steindorff A."/>
            <person name="Ohm R.A."/>
            <person name="Martin F."/>
            <person name="Silar P."/>
            <person name="Natvig D.O."/>
            <person name="Lalanne C."/>
            <person name="Gautier V."/>
            <person name="Ament-Velasquez S.L."/>
            <person name="Kruys A."/>
            <person name="Hutchinson M.I."/>
            <person name="Powell A.J."/>
            <person name="Barry K."/>
            <person name="Miller A.N."/>
            <person name="Grigoriev I.V."/>
            <person name="Debuchy R."/>
            <person name="Gladieux P."/>
            <person name="Hiltunen Thoren M."/>
            <person name="Johannesson H."/>
        </authorList>
    </citation>
    <scope>NUCLEOTIDE SEQUENCE</scope>
    <source>
        <strain evidence="3">PSN309</strain>
    </source>
</reference>
<protein>
    <submittedName>
        <fullName evidence="3">Uncharacterized protein</fullName>
    </submittedName>
</protein>
<dbReference type="AlphaFoldDB" id="A0AAN7AFG1"/>
<proteinExistence type="predicted"/>
<feature type="coiled-coil region" evidence="1">
    <location>
        <begin position="193"/>
        <end position="256"/>
    </location>
</feature>
<evidence type="ECO:0000256" key="1">
    <source>
        <dbReference type="SAM" id="Coils"/>
    </source>
</evidence>
<keyword evidence="4" id="KW-1185">Reference proteome</keyword>
<sequence length="408" mass="46702">MKEIGNSSDASWAAPMCHCCNATPWVGSRNRFSESESKHPESKPTTRDDTKHYRHGDKATDVVPVSTRSSQGMGKRAKPASTARDDSQNGGSNTNDDEGFAEFIMHTLFLFLFMPFVATPFLIRHAWRLWDNWKKEEEKIEPLDSGKRIEKMTEEAERSFRLDQSESEWLESAAKAAILSSSRSEFDEKQKELVRKLKAHEKLKVEKEAMEEREWLKTEEKAREMMERLKAEKAKKAEEEKKRLEFETKFKKITEEIERLLELLQRKRGLFEFTGKTTIGSGSGSDFNEEQKELVRKFKAYDNLKAAREAAMEEKERLTYEEKAKEMTERMKTEIVEEGERRDVRGGEEDNAKSSSGSKGLWEATRILFRLALGTVMVSSSVRVSSDGTGLAKTPTPLICSSRLSPQS</sequence>
<feature type="region of interest" description="Disordered" evidence="2">
    <location>
        <begin position="322"/>
        <end position="359"/>
    </location>
</feature>
<comment type="caution">
    <text evidence="3">The sequence shown here is derived from an EMBL/GenBank/DDBJ whole genome shotgun (WGS) entry which is preliminary data.</text>
</comment>
<evidence type="ECO:0000256" key="2">
    <source>
        <dbReference type="SAM" id="MobiDB-lite"/>
    </source>
</evidence>
<feature type="compositionally biased region" description="Basic and acidic residues" evidence="2">
    <location>
        <begin position="31"/>
        <end position="60"/>
    </location>
</feature>
<keyword evidence="1" id="KW-0175">Coiled coil</keyword>
<organism evidence="3 4">
    <name type="scientific">Podospora australis</name>
    <dbReference type="NCBI Taxonomy" id="1536484"/>
    <lineage>
        <taxon>Eukaryota</taxon>
        <taxon>Fungi</taxon>
        <taxon>Dikarya</taxon>
        <taxon>Ascomycota</taxon>
        <taxon>Pezizomycotina</taxon>
        <taxon>Sordariomycetes</taxon>
        <taxon>Sordariomycetidae</taxon>
        <taxon>Sordariales</taxon>
        <taxon>Podosporaceae</taxon>
        <taxon>Podospora</taxon>
    </lineage>
</organism>
<dbReference type="Proteomes" id="UP001302126">
    <property type="component" value="Unassembled WGS sequence"/>
</dbReference>
<name>A0AAN7AFG1_9PEZI</name>
<dbReference type="EMBL" id="MU864516">
    <property type="protein sequence ID" value="KAK4183907.1"/>
    <property type="molecule type" value="Genomic_DNA"/>
</dbReference>